<name>A0ABT5Z516_9ACTN</name>
<protein>
    <submittedName>
        <fullName evidence="1">Uncharacterized protein</fullName>
    </submittedName>
</protein>
<sequence length="123" mass="13461">MSERPQEPLPETTPRQLPFQVEYREGTREVVVWMTYGTGPDQTMRRTAFASPEALVAAVAKHRYEAFLQHRLAQALADAAVRHYRLDPARLEAAVRVLSDPTGTVPLATVLFGAGPGPGPQPG</sequence>
<accession>A0ABT5Z516</accession>
<organism evidence="1 2">
    <name type="scientific">Streptantibioticus ferralitis</name>
    <dbReference type="NCBI Taxonomy" id="236510"/>
    <lineage>
        <taxon>Bacteria</taxon>
        <taxon>Bacillati</taxon>
        <taxon>Actinomycetota</taxon>
        <taxon>Actinomycetes</taxon>
        <taxon>Kitasatosporales</taxon>
        <taxon>Streptomycetaceae</taxon>
        <taxon>Streptantibioticus</taxon>
    </lineage>
</organism>
<dbReference type="RefSeq" id="WP_275818393.1">
    <property type="nucleotide sequence ID" value="NZ_BAAANM010000006.1"/>
</dbReference>
<reference evidence="1 2" key="1">
    <citation type="submission" date="2023-03" db="EMBL/GenBank/DDBJ databases">
        <title>Draft genome sequence of type strain Streptomyces ferralitis JCM 14344.</title>
        <authorList>
            <person name="Klaysubun C."/>
            <person name="Duangmal K."/>
        </authorList>
    </citation>
    <scope>NUCLEOTIDE SEQUENCE [LARGE SCALE GENOMIC DNA]</scope>
    <source>
        <strain evidence="1 2">JCM 14344</strain>
    </source>
</reference>
<keyword evidence="2" id="KW-1185">Reference proteome</keyword>
<evidence type="ECO:0000313" key="2">
    <source>
        <dbReference type="Proteomes" id="UP001220022"/>
    </source>
</evidence>
<comment type="caution">
    <text evidence="1">The sequence shown here is derived from an EMBL/GenBank/DDBJ whole genome shotgun (WGS) entry which is preliminary data.</text>
</comment>
<dbReference type="Proteomes" id="UP001220022">
    <property type="component" value="Unassembled WGS sequence"/>
</dbReference>
<evidence type="ECO:0000313" key="1">
    <source>
        <dbReference type="EMBL" id="MDF2258926.1"/>
    </source>
</evidence>
<gene>
    <name evidence="1" type="ORF">P2L57_25410</name>
</gene>
<dbReference type="EMBL" id="JARHTQ010000019">
    <property type="protein sequence ID" value="MDF2258926.1"/>
    <property type="molecule type" value="Genomic_DNA"/>
</dbReference>
<proteinExistence type="predicted"/>